<dbReference type="EMBL" id="HBFQ01036983">
    <property type="protein sequence ID" value="CAD8851717.1"/>
    <property type="molecule type" value="Transcribed_RNA"/>
</dbReference>
<organism evidence="2">
    <name type="scientific">Noctiluca scintillans</name>
    <name type="common">Sea sparkle</name>
    <name type="synonym">Red tide dinoflagellate</name>
    <dbReference type="NCBI Taxonomy" id="2966"/>
    <lineage>
        <taxon>Eukaryota</taxon>
        <taxon>Sar</taxon>
        <taxon>Alveolata</taxon>
        <taxon>Dinophyceae</taxon>
        <taxon>Noctilucales</taxon>
        <taxon>Noctilucaceae</taxon>
        <taxon>Noctiluca</taxon>
    </lineage>
</organism>
<feature type="region of interest" description="Disordered" evidence="1">
    <location>
        <begin position="58"/>
        <end position="102"/>
    </location>
</feature>
<name>A0A7S1AEN7_NOCSC</name>
<feature type="region of interest" description="Disordered" evidence="1">
    <location>
        <begin position="16"/>
        <end position="44"/>
    </location>
</feature>
<accession>A0A7S1AEN7</accession>
<feature type="compositionally biased region" description="Polar residues" evidence="1">
    <location>
        <begin position="90"/>
        <end position="102"/>
    </location>
</feature>
<proteinExistence type="predicted"/>
<evidence type="ECO:0000313" key="2">
    <source>
        <dbReference type="EMBL" id="CAD8851717.1"/>
    </source>
</evidence>
<sequence length="102" mass="11093">MRDGIKEQLLGVCRPLSRGPWNVSPRLSNKDADGSETTSGLKTAPSWRLLVGPILRGQVPKYPSGQRPTGTLLHVDDQQSIKNPRACQAPSVTSCTARSIER</sequence>
<gene>
    <name evidence="2" type="ORF">NSCI0253_LOCUS26067</name>
</gene>
<reference evidence="2" key="1">
    <citation type="submission" date="2021-01" db="EMBL/GenBank/DDBJ databases">
        <authorList>
            <person name="Corre E."/>
            <person name="Pelletier E."/>
            <person name="Niang G."/>
            <person name="Scheremetjew M."/>
            <person name="Finn R."/>
            <person name="Kale V."/>
            <person name="Holt S."/>
            <person name="Cochrane G."/>
            <person name="Meng A."/>
            <person name="Brown T."/>
            <person name="Cohen L."/>
        </authorList>
    </citation>
    <scope>NUCLEOTIDE SEQUENCE</scope>
</reference>
<protein>
    <submittedName>
        <fullName evidence="2">Uncharacterized protein</fullName>
    </submittedName>
</protein>
<dbReference type="AlphaFoldDB" id="A0A7S1AEN7"/>
<evidence type="ECO:0000256" key="1">
    <source>
        <dbReference type="SAM" id="MobiDB-lite"/>
    </source>
</evidence>